<proteinExistence type="predicted"/>
<feature type="transmembrane region" description="Helical" evidence="1">
    <location>
        <begin position="175"/>
        <end position="196"/>
    </location>
</feature>
<comment type="caution">
    <text evidence="2">The sequence shown here is derived from an EMBL/GenBank/DDBJ whole genome shotgun (WGS) entry which is preliminary data.</text>
</comment>
<feature type="transmembrane region" description="Helical" evidence="1">
    <location>
        <begin position="270"/>
        <end position="289"/>
    </location>
</feature>
<protein>
    <submittedName>
        <fullName evidence="2">Uncharacterized protein</fullName>
    </submittedName>
</protein>
<dbReference type="InterPro" id="IPR052994">
    <property type="entry name" value="Tiny_macrocysts_regulators"/>
</dbReference>
<feature type="transmembrane region" description="Helical" evidence="1">
    <location>
        <begin position="72"/>
        <end position="97"/>
    </location>
</feature>
<evidence type="ECO:0000313" key="3">
    <source>
        <dbReference type="Proteomes" id="UP000815325"/>
    </source>
</evidence>
<sequence length="454" mass="52348">PAFSVLHTLAQEKYDYLLRFTAARIILEFVQLLLLVLRPAYGFEINTDLWVWHAIKWVEFANPLTSDSYDFYVAWIYVGVAVLVLSIGIGVWICWCCQNNHFPYIWPVMLLRLVVNATIFVFYISCFSVFLAAFNCNWFMEGTGEIQTSNGTDVVDLRFRMHRFPEIECLQAPHIAHGIVALISCGIFTLIAYAVTLTEFEPDPSSRRYMATPHSSVELWALTAKTLMALNMAIFAGQLYIQSVIMCLMTLTLCYLYIRWQPYFNEWVNHIRSGLFCMLFWISAFIAIMKFDHRREEPGHLKWLTDIMLYGLAPVLIFGAGLSFARLRLSTRYILKVIRNAPPDIRLKDVYWFSTPQEVEIVARTALRHWLREDDEVLEPDAVNEAEHVLQIGQAHFPDDPQVVLAFANFLISIKKSHQTGSSLLQHVSKLENVSLADQFIVYVRMEVSSLFIS</sequence>
<feature type="transmembrane region" description="Helical" evidence="1">
    <location>
        <begin position="21"/>
        <end position="41"/>
    </location>
</feature>
<dbReference type="PANTHER" id="PTHR31600">
    <property type="entry name" value="TINY MACROCYSTS PROTEIN B-RELATED"/>
    <property type="match status" value="1"/>
</dbReference>
<evidence type="ECO:0000313" key="2">
    <source>
        <dbReference type="EMBL" id="KAF5829407.1"/>
    </source>
</evidence>
<evidence type="ECO:0000256" key="1">
    <source>
        <dbReference type="SAM" id="Phobius"/>
    </source>
</evidence>
<keyword evidence="3" id="KW-1185">Reference proteome</keyword>
<feature type="transmembrane region" description="Helical" evidence="1">
    <location>
        <begin position="240"/>
        <end position="258"/>
    </location>
</feature>
<keyword evidence="1" id="KW-0812">Transmembrane</keyword>
<accession>A0ABQ7G463</accession>
<feature type="non-terminal residue" evidence="2">
    <location>
        <position position="1"/>
    </location>
</feature>
<dbReference type="Proteomes" id="UP000815325">
    <property type="component" value="Unassembled WGS sequence"/>
</dbReference>
<keyword evidence="1" id="KW-0472">Membrane</keyword>
<organism evidence="2 3">
    <name type="scientific">Dunaliella salina</name>
    <name type="common">Green alga</name>
    <name type="synonym">Protococcus salinus</name>
    <dbReference type="NCBI Taxonomy" id="3046"/>
    <lineage>
        <taxon>Eukaryota</taxon>
        <taxon>Viridiplantae</taxon>
        <taxon>Chlorophyta</taxon>
        <taxon>core chlorophytes</taxon>
        <taxon>Chlorophyceae</taxon>
        <taxon>CS clade</taxon>
        <taxon>Chlamydomonadales</taxon>
        <taxon>Dunaliellaceae</taxon>
        <taxon>Dunaliella</taxon>
    </lineage>
</organism>
<dbReference type="EMBL" id="MU070164">
    <property type="protein sequence ID" value="KAF5829407.1"/>
    <property type="molecule type" value="Genomic_DNA"/>
</dbReference>
<feature type="transmembrane region" description="Helical" evidence="1">
    <location>
        <begin position="109"/>
        <end position="134"/>
    </location>
</feature>
<dbReference type="PANTHER" id="PTHR31600:SF2">
    <property type="entry name" value="GAMETE ENRICHED GENE 10 PROTEIN-RELATED"/>
    <property type="match status" value="1"/>
</dbReference>
<feature type="transmembrane region" description="Helical" evidence="1">
    <location>
        <begin position="309"/>
        <end position="329"/>
    </location>
</feature>
<reference evidence="2" key="1">
    <citation type="submission" date="2017-08" db="EMBL/GenBank/DDBJ databases">
        <authorList>
            <person name="Polle J.E."/>
            <person name="Barry K."/>
            <person name="Cushman J."/>
            <person name="Schmutz J."/>
            <person name="Tran D."/>
            <person name="Hathwaick L.T."/>
            <person name="Yim W.C."/>
            <person name="Jenkins J."/>
            <person name="Mckie-Krisberg Z.M."/>
            <person name="Prochnik S."/>
            <person name="Lindquist E."/>
            <person name="Dockter R.B."/>
            <person name="Adam C."/>
            <person name="Molina H."/>
            <person name="Bunkerborg J."/>
            <person name="Jin E."/>
            <person name="Buchheim M."/>
            <person name="Magnuson J."/>
        </authorList>
    </citation>
    <scope>NUCLEOTIDE SEQUENCE</scope>
    <source>
        <strain evidence="2">CCAP 19/18</strain>
    </source>
</reference>
<gene>
    <name evidence="2" type="ORF">DUNSADRAFT_16106</name>
</gene>
<name>A0ABQ7G463_DUNSA</name>
<keyword evidence="1" id="KW-1133">Transmembrane helix</keyword>